<dbReference type="RefSeq" id="WP_046564829.1">
    <property type="nucleotide sequence ID" value="NZ_CP010025.1"/>
</dbReference>
<accession>A0AAU8SZ80</accession>
<gene>
    <name evidence="1" type="ORF">OI25_7361</name>
</gene>
<proteinExistence type="predicted"/>
<dbReference type="GeneID" id="66513681"/>
<name>A0AAU8SZ80_9BURK</name>
<dbReference type="EMBL" id="CP010025">
    <property type="protein sequence ID" value="AJZ56799.1"/>
    <property type="molecule type" value="Genomic_DNA"/>
</dbReference>
<dbReference type="Proteomes" id="UP000032614">
    <property type="component" value="Chromosome 3"/>
</dbReference>
<evidence type="ECO:0000313" key="2">
    <source>
        <dbReference type="Proteomes" id="UP000032614"/>
    </source>
</evidence>
<dbReference type="KEGG" id="bfn:OI25_7361"/>
<organism evidence="1 2">
    <name type="scientific">Paraburkholderia fungorum</name>
    <dbReference type="NCBI Taxonomy" id="134537"/>
    <lineage>
        <taxon>Bacteria</taxon>
        <taxon>Pseudomonadati</taxon>
        <taxon>Pseudomonadota</taxon>
        <taxon>Betaproteobacteria</taxon>
        <taxon>Burkholderiales</taxon>
        <taxon>Burkholderiaceae</taxon>
        <taxon>Paraburkholderia</taxon>
    </lineage>
</organism>
<reference evidence="1 2" key="1">
    <citation type="journal article" date="2015" name="Genome Announc.">
        <title>Complete genome sequences for 59 burkholderia isolates, both pathogenic and near neighbor.</title>
        <authorList>
            <person name="Johnson S.L."/>
            <person name="Bishop-Lilly K.A."/>
            <person name="Ladner J.T."/>
            <person name="Daligault H.E."/>
            <person name="Davenport K.W."/>
            <person name="Jaissle J."/>
            <person name="Frey K.G."/>
            <person name="Koroleva G.I."/>
            <person name="Bruce D.C."/>
            <person name="Coyne S.R."/>
            <person name="Broomall S.M."/>
            <person name="Li P.E."/>
            <person name="Teshima H."/>
            <person name="Gibbons H.S."/>
            <person name="Palacios G.F."/>
            <person name="Rosenzweig C.N."/>
            <person name="Redden C.L."/>
            <person name="Xu Y."/>
            <person name="Minogue T.D."/>
            <person name="Chain P.S."/>
        </authorList>
    </citation>
    <scope>NUCLEOTIDE SEQUENCE [LARGE SCALE GENOMIC DNA]</scope>
    <source>
        <strain evidence="1 2">ATCC BAA-463</strain>
    </source>
</reference>
<sequence length="265" mass="30089">MLTEYLFRDVRRLNEYASQINPALTVTEKTKEWTVGLSLAGPKAEGKQTEKVRPMTEHEKAILTLEFLRSNSAIHEGRPVPLPDKSGSRHLDKSFGQQSFVHERCRAFRVCVPQKDVSGGVAFAFWVSQGFERDKACDMVCLLEDVAAEDRPVWSGGTASTYSLLQALLYYAESRVERGTISENSKPWPRDSASSYPLPEFLSGFWFSLVPEQIIKEWGCIVSQPRNIEVVYRIREVRSFPHEAPRKGYEIFGYPLWIAADHSLG</sequence>
<dbReference type="AlphaFoldDB" id="A0AAU8SZ80"/>
<evidence type="ECO:0000313" key="1">
    <source>
        <dbReference type="EMBL" id="AJZ56799.1"/>
    </source>
</evidence>
<protein>
    <submittedName>
        <fullName evidence="1">Uncharacterized protein</fullName>
    </submittedName>
</protein>